<evidence type="ECO:0000313" key="3">
    <source>
        <dbReference type="EMBL" id="MBU5628171.1"/>
    </source>
</evidence>
<dbReference type="PANTHER" id="PTHR46797:SF1">
    <property type="entry name" value="METHYLPHOSPHONATE SYNTHASE"/>
    <property type="match status" value="1"/>
</dbReference>
<name>A0ABS6FD14_9FIRM</name>
<sequence length="108" mass="12005">MDRKSLGKRINMARKERNWTSERLSEACSINATYLRQIESGAKMPSLPVFVSICEALGVSPSYLLADMLPNAESQDIAAIMNLCRQATPKQLNMIYAMLSSALEHSEP</sequence>
<reference evidence="3 4" key="1">
    <citation type="submission" date="2021-06" db="EMBL/GenBank/DDBJ databases">
        <authorList>
            <person name="Sun Q."/>
            <person name="Li D."/>
        </authorList>
    </citation>
    <scope>NUCLEOTIDE SEQUENCE [LARGE SCALE GENOMIC DNA]</scope>
    <source>
        <strain evidence="3 4">MSJ-2</strain>
    </source>
</reference>
<evidence type="ECO:0000313" key="4">
    <source>
        <dbReference type="Proteomes" id="UP000787672"/>
    </source>
</evidence>
<keyword evidence="4" id="KW-1185">Reference proteome</keyword>
<dbReference type="SMART" id="SM00530">
    <property type="entry name" value="HTH_XRE"/>
    <property type="match status" value="1"/>
</dbReference>
<dbReference type="InterPro" id="IPR050807">
    <property type="entry name" value="TransReg_Diox_bact_type"/>
</dbReference>
<organism evidence="3 4">
    <name type="scientific">Dysosmobacter acutus</name>
    <dbReference type="NCBI Taxonomy" id="2841504"/>
    <lineage>
        <taxon>Bacteria</taxon>
        <taxon>Bacillati</taxon>
        <taxon>Bacillota</taxon>
        <taxon>Clostridia</taxon>
        <taxon>Eubacteriales</taxon>
        <taxon>Oscillospiraceae</taxon>
        <taxon>Dysosmobacter</taxon>
    </lineage>
</organism>
<dbReference type="EMBL" id="JAHLQN010000001">
    <property type="protein sequence ID" value="MBU5628171.1"/>
    <property type="molecule type" value="Genomic_DNA"/>
</dbReference>
<protein>
    <submittedName>
        <fullName evidence="3">Helix-turn-helix domain-containing protein</fullName>
    </submittedName>
</protein>
<keyword evidence="1" id="KW-0238">DNA-binding</keyword>
<evidence type="ECO:0000256" key="1">
    <source>
        <dbReference type="ARBA" id="ARBA00023125"/>
    </source>
</evidence>
<gene>
    <name evidence="3" type="ORF">KQI82_14770</name>
</gene>
<comment type="caution">
    <text evidence="3">The sequence shown here is derived from an EMBL/GenBank/DDBJ whole genome shotgun (WGS) entry which is preliminary data.</text>
</comment>
<dbReference type="Pfam" id="PF12844">
    <property type="entry name" value="HTH_19"/>
    <property type="match status" value="1"/>
</dbReference>
<dbReference type="PANTHER" id="PTHR46797">
    <property type="entry name" value="HTH-TYPE TRANSCRIPTIONAL REGULATOR"/>
    <property type="match status" value="1"/>
</dbReference>
<accession>A0ABS6FD14</accession>
<proteinExistence type="predicted"/>
<feature type="domain" description="HTH cro/C1-type" evidence="2">
    <location>
        <begin position="10"/>
        <end position="64"/>
    </location>
</feature>
<evidence type="ECO:0000259" key="2">
    <source>
        <dbReference type="PROSITE" id="PS50943"/>
    </source>
</evidence>
<dbReference type="Proteomes" id="UP000787672">
    <property type="component" value="Unassembled WGS sequence"/>
</dbReference>
<dbReference type="CDD" id="cd00093">
    <property type="entry name" value="HTH_XRE"/>
    <property type="match status" value="1"/>
</dbReference>
<dbReference type="PROSITE" id="PS50943">
    <property type="entry name" value="HTH_CROC1"/>
    <property type="match status" value="1"/>
</dbReference>
<dbReference type="InterPro" id="IPR001387">
    <property type="entry name" value="Cro/C1-type_HTH"/>
</dbReference>
<dbReference type="RefSeq" id="WP_216633450.1">
    <property type="nucleotide sequence ID" value="NZ_JAHLQN010000001.1"/>
</dbReference>